<feature type="chain" id="PRO_5013284304" evidence="1">
    <location>
        <begin position="19"/>
        <end position="81"/>
    </location>
</feature>
<evidence type="ECO:0000256" key="1">
    <source>
        <dbReference type="SAM" id="SignalP"/>
    </source>
</evidence>
<evidence type="ECO:0000313" key="2">
    <source>
        <dbReference type="EMBL" id="SOB86993.1"/>
    </source>
</evidence>
<sequence>MNLFLLLTAMLCSLTGIARSDARAPAVEASAVLAVAEQVAPAMVRGGSPRPNGYVAAEPVALDLALARRLLVAVAPERRLL</sequence>
<dbReference type="EMBL" id="OBMI01000002">
    <property type="protein sequence ID" value="SOB86993.1"/>
    <property type="molecule type" value="Genomic_DNA"/>
</dbReference>
<accession>A0A285QYJ3</accession>
<dbReference type="RefSeq" id="WP_097063943.1">
    <property type="nucleotide sequence ID" value="NZ_OBMI01000002.1"/>
</dbReference>
<keyword evidence="3" id="KW-1185">Reference proteome</keyword>
<dbReference type="Proteomes" id="UP000219494">
    <property type="component" value="Unassembled WGS sequence"/>
</dbReference>
<gene>
    <name evidence="2" type="ORF">SAMN06297144_2112</name>
</gene>
<evidence type="ECO:0000313" key="3">
    <source>
        <dbReference type="Proteomes" id="UP000219494"/>
    </source>
</evidence>
<name>A0A285QYJ3_9SPHN</name>
<proteinExistence type="predicted"/>
<reference evidence="2 3" key="1">
    <citation type="submission" date="2017-07" db="EMBL/GenBank/DDBJ databases">
        <authorList>
            <person name="Sun Z.S."/>
            <person name="Albrecht U."/>
            <person name="Echele G."/>
            <person name="Lee C.C."/>
        </authorList>
    </citation>
    <scope>NUCLEOTIDE SEQUENCE [LARGE SCALE GENOMIC DNA]</scope>
    <source>
        <strain evidence="2 3">CGMCC 1.12672</strain>
    </source>
</reference>
<protein>
    <submittedName>
        <fullName evidence="2">Uncharacterized protein</fullName>
    </submittedName>
</protein>
<feature type="signal peptide" evidence="1">
    <location>
        <begin position="1"/>
        <end position="18"/>
    </location>
</feature>
<organism evidence="2 3">
    <name type="scientific">Sphingomonas guangdongensis</name>
    <dbReference type="NCBI Taxonomy" id="1141890"/>
    <lineage>
        <taxon>Bacteria</taxon>
        <taxon>Pseudomonadati</taxon>
        <taxon>Pseudomonadota</taxon>
        <taxon>Alphaproteobacteria</taxon>
        <taxon>Sphingomonadales</taxon>
        <taxon>Sphingomonadaceae</taxon>
        <taxon>Sphingomonas</taxon>
    </lineage>
</organism>
<keyword evidence="1" id="KW-0732">Signal</keyword>
<dbReference type="AlphaFoldDB" id="A0A285QYJ3"/>